<name>A0ABS0DJT7_9GAMM</name>
<protein>
    <submittedName>
        <fullName evidence="2">Metallophosphoesterase</fullName>
    </submittedName>
</protein>
<dbReference type="EMBL" id="JADOBH010000001">
    <property type="protein sequence ID" value="MBF7954155.1"/>
    <property type="molecule type" value="Genomic_DNA"/>
</dbReference>
<sequence>MDIMKNFYRNINHIKYTSNSFGRDFFLGDLHGSFNLLTKLLKKVNFDFKKDRLFCTGDLIDRGESSFECLKLCEKDWFFSVLGNHETMLMEAMVNSFRKEVWFRNGGQWWLGINEDDRVFSGNIIKNKMPIAITVETNMGDVGVIHSFYPFDKWPLRDSEELSSSQIRSILWDRSVIIESKPIITEGVSIIFSGHTPIDAPRLLGNQLFIDTGCGHSANQKIKKPRLTMCEILSSSLIKFHHVDIKTYTTSEMTL</sequence>
<dbReference type="Gene3D" id="3.60.21.10">
    <property type="match status" value="1"/>
</dbReference>
<accession>A0ABS0DJT7</accession>
<dbReference type="Proteomes" id="UP000600307">
    <property type="component" value="Unassembled WGS sequence"/>
</dbReference>
<proteinExistence type="predicted"/>
<dbReference type="InterPro" id="IPR029052">
    <property type="entry name" value="Metallo-depent_PP-like"/>
</dbReference>
<keyword evidence="3" id="KW-1185">Reference proteome</keyword>
<dbReference type="Pfam" id="PF00149">
    <property type="entry name" value="Metallophos"/>
    <property type="match status" value="1"/>
</dbReference>
<dbReference type="SUPFAM" id="SSF56300">
    <property type="entry name" value="Metallo-dependent phosphatases"/>
    <property type="match status" value="1"/>
</dbReference>
<evidence type="ECO:0000313" key="3">
    <source>
        <dbReference type="Proteomes" id="UP000600307"/>
    </source>
</evidence>
<gene>
    <name evidence="2" type="ORF">IV431_01140</name>
</gene>
<dbReference type="PANTHER" id="PTHR42850:SF4">
    <property type="entry name" value="ZINC-DEPENDENT ENDOPOLYPHOSPHATASE"/>
    <property type="match status" value="1"/>
</dbReference>
<dbReference type="InterPro" id="IPR050126">
    <property type="entry name" value="Ap4A_hydrolase"/>
</dbReference>
<organism evidence="2 3">
    <name type="scientific">Rahnella victoriana</name>
    <dbReference type="NCBI Taxonomy" id="1510570"/>
    <lineage>
        <taxon>Bacteria</taxon>
        <taxon>Pseudomonadati</taxon>
        <taxon>Pseudomonadota</taxon>
        <taxon>Gammaproteobacteria</taxon>
        <taxon>Enterobacterales</taxon>
        <taxon>Yersiniaceae</taxon>
        <taxon>Rahnella</taxon>
    </lineage>
</organism>
<feature type="domain" description="Calcineurin-like phosphoesterase" evidence="1">
    <location>
        <begin position="26"/>
        <end position="212"/>
    </location>
</feature>
<dbReference type="PANTHER" id="PTHR42850">
    <property type="entry name" value="METALLOPHOSPHOESTERASE"/>
    <property type="match status" value="1"/>
</dbReference>
<comment type="caution">
    <text evidence="2">The sequence shown here is derived from an EMBL/GenBank/DDBJ whole genome shotgun (WGS) entry which is preliminary data.</text>
</comment>
<evidence type="ECO:0000313" key="2">
    <source>
        <dbReference type="EMBL" id="MBF7954155.1"/>
    </source>
</evidence>
<evidence type="ECO:0000259" key="1">
    <source>
        <dbReference type="Pfam" id="PF00149"/>
    </source>
</evidence>
<dbReference type="InterPro" id="IPR004843">
    <property type="entry name" value="Calcineurin-like_PHP"/>
</dbReference>
<reference evidence="2 3" key="1">
    <citation type="submission" date="2020-11" db="EMBL/GenBank/DDBJ databases">
        <title>Taxonomic investigation of Rahnella spp.</title>
        <authorList>
            <person name="Lee S.D."/>
        </authorList>
    </citation>
    <scope>NUCLEOTIDE SEQUENCE [LARGE SCALE GENOMIC DNA]</scope>
    <source>
        <strain evidence="2 3">SAP-10</strain>
    </source>
</reference>